<keyword evidence="8" id="KW-1185">Reference proteome</keyword>
<dbReference type="PANTHER" id="PTHR33136">
    <property type="entry name" value="RAPID ALKALINIZATION FACTOR-LIKE"/>
    <property type="match status" value="1"/>
</dbReference>
<evidence type="ECO:0000256" key="1">
    <source>
        <dbReference type="ARBA" id="ARBA00004613"/>
    </source>
</evidence>
<dbReference type="OrthoDB" id="1863600at2759"/>
<evidence type="ECO:0000256" key="5">
    <source>
        <dbReference type="ARBA" id="ARBA00022729"/>
    </source>
</evidence>
<keyword evidence="5" id="KW-0732">Signal</keyword>
<comment type="caution">
    <text evidence="7">The sequence shown here is derived from an EMBL/GenBank/DDBJ whole genome shotgun (WGS) entry which is preliminary data.</text>
</comment>
<reference evidence="7 8" key="1">
    <citation type="journal article" date="2013" name="BMC Genomics">
        <title>The miniature genome of a carnivorous plant Genlisea aurea contains a low number of genes and short non-coding sequences.</title>
        <authorList>
            <person name="Leushkin E.V."/>
            <person name="Sutormin R.A."/>
            <person name="Nabieva E.R."/>
            <person name="Penin A.A."/>
            <person name="Kondrashov A.S."/>
            <person name="Logacheva M.D."/>
        </authorList>
    </citation>
    <scope>NUCLEOTIDE SEQUENCE [LARGE SCALE GENOMIC DNA]</scope>
</reference>
<dbReference type="AlphaFoldDB" id="S8CZN7"/>
<name>S8CZN7_9LAMI</name>
<evidence type="ECO:0000256" key="4">
    <source>
        <dbReference type="ARBA" id="ARBA00022702"/>
    </source>
</evidence>
<gene>
    <name evidence="7" type="ORF">M569_01805</name>
</gene>
<evidence type="ECO:0000313" key="7">
    <source>
        <dbReference type="EMBL" id="EPS72954.1"/>
    </source>
</evidence>
<keyword evidence="4" id="KW-0372">Hormone</keyword>
<dbReference type="EMBL" id="AUSU01000628">
    <property type="protein sequence ID" value="EPS72954.1"/>
    <property type="molecule type" value="Genomic_DNA"/>
</dbReference>
<dbReference type="PANTHER" id="PTHR33136:SF34">
    <property type="entry name" value="OS12G0541700 PROTEIN"/>
    <property type="match status" value="1"/>
</dbReference>
<evidence type="ECO:0000313" key="8">
    <source>
        <dbReference type="Proteomes" id="UP000015453"/>
    </source>
</evidence>
<dbReference type="Pfam" id="PF05498">
    <property type="entry name" value="RALF"/>
    <property type="match status" value="1"/>
</dbReference>
<evidence type="ECO:0000256" key="2">
    <source>
        <dbReference type="ARBA" id="ARBA00009178"/>
    </source>
</evidence>
<organism evidence="7 8">
    <name type="scientific">Genlisea aurea</name>
    <dbReference type="NCBI Taxonomy" id="192259"/>
    <lineage>
        <taxon>Eukaryota</taxon>
        <taxon>Viridiplantae</taxon>
        <taxon>Streptophyta</taxon>
        <taxon>Embryophyta</taxon>
        <taxon>Tracheophyta</taxon>
        <taxon>Spermatophyta</taxon>
        <taxon>Magnoliopsida</taxon>
        <taxon>eudicotyledons</taxon>
        <taxon>Gunneridae</taxon>
        <taxon>Pentapetalae</taxon>
        <taxon>asterids</taxon>
        <taxon>lamiids</taxon>
        <taxon>Lamiales</taxon>
        <taxon>Lentibulariaceae</taxon>
        <taxon>Genlisea</taxon>
    </lineage>
</organism>
<comment type="similarity">
    <text evidence="2">Belongs to the plant rapid alkalinization factor (RALF) family.</text>
</comment>
<evidence type="ECO:0000256" key="6">
    <source>
        <dbReference type="ARBA" id="ARBA00023157"/>
    </source>
</evidence>
<accession>S8CZN7</accession>
<evidence type="ECO:0000256" key="3">
    <source>
        <dbReference type="ARBA" id="ARBA00022525"/>
    </source>
</evidence>
<dbReference type="GO" id="GO:0005576">
    <property type="term" value="C:extracellular region"/>
    <property type="evidence" value="ECO:0007669"/>
    <property type="project" value="UniProtKB-SubCell"/>
</dbReference>
<dbReference type="GO" id="GO:0019722">
    <property type="term" value="P:calcium-mediated signaling"/>
    <property type="evidence" value="ECO:0007669"/>
    <property type="project" value="TreeGrafter"/>
</dbReference>
<sequence>MAILAAIASEDAAYYGIGAPIDGHGLVADALDLDEELMMDSEASRRQLAAGNYISYGALRRNRVPCSRRGHSYYNCRASGRANPYRRGCTRVTRCARTNR</sequence>
<dbReference type="InterPro" id="IPR008801">
    <property type="entry name" value="RALF"/>
</dbReference>
<keyword evidence="6" id="KW-1015">Disulfide bond</keyword>
<dbReference type="GO" id="GO:0005179">
    <property type="term" value="F:hormone activity"/>
    <property type="evidence" value="ECO:0007669"/>
    <property type="project" value="UniProtKB-KW"/>
</dbReference>
<dbReference type="Proteomes" id="UP000015453">
    <property type="component" value="Unassembled WGS sequence"/>
</dbReference>
<proteinExistence type="inferred from homology"/>
<comment type="subcellular location">
    <subcellularLocation>
        <location evidence="1">Secreted</location>
    </subcellularLocation>
</comment>
<keyword evidence="3" id="KW-0964">Secreted</keyword>
<protein>
    <submittedName>
        <fullName evidence="7">Rapid alkalinization factor</fullName>
    </submittedName>
</protein>
<dbReference type="GO" id="GO:0009506">
    <property type="term" value="C:plasmodesma"/>
    <property type="evidence" value="ECO:0007669"/>
    <property type="project" value="TreeGrafter"/>
</dbReference>